<gene>
    <name evidence="1" type="ORF">L873DRAFT_751348</name>
</gene>
<protein>
    <submittedName>
        <fullName evidence="1">Uncharacterized protein</fullName>
    </submittedName>
</protein>
<sequence>MFNNHTDKGTALMYWAPLIRILSTTNLQSRCATGVFENFISYHASPPSTSTVQQPWVARDRDGRHVVWKSSLPVVDGHMEEPVRGTKSVWTILWTYGSAWKALWVFGWKLLVLR</sequence>
<dbReference type="EMBL" id="ML120620">
    <property type="protein sequence ID" value="RPA89057.1"/>
    <property type="molecule type" value="Genomic_DNA"/>
</dbReference>
<proteinExistence type="predicted"/>
<evidence type="ECO:0000313" key="1">
    <source>
        <dbReference type="EMBL" id="RPA89057.1"/>
    </source>
</evidence>
<reference evidence="1 2" key="1">
    <citation type="journal article" date="2018" name="Nat. Ecol. Evol.">
        <title>Pezizomycetes genomes reveal the molecular basis of ectomycorrhizal truffle lifestyle.</title>
        <authorList>
            <person name="Murat C."/>
            <person name="Payen T."/>
            <person name="Noel B."/>
            <person name="Kuo A."/>
            <person name="Morin E."/>
            <person name="Chen J."/>
            <person name="Kohler A."/>
            <person name="Krizsan K."/>
            <person name="Balestrini R."/>
            <person name="Da Silva C."/>
            <person name="Montanini B."/>
            <person name="Hainaut M."/>
            <person name="Levati E."/>
            <person name="Barry K.W."/>
            <person name="Belfiori B."/>
            <person name="Cichocki N."/>
            <person name="Clum A."/>
            <person name="Dockter R.B."/>
            <person name="Fauchery L."/>
            <person name="Guy J."/>
            <person name="Iotti M."/>
            <person name="Le Tacon F."/>
            <person name="Lindquist E.A."/>
            <person name="Lipzen A."/>
            <person name="Malagnac F."/>
            <person name="Mello A."/>
            <person name="Molinier V."/>
            <person name="Miyauchi S."/>
            <person name="Poulain J."/>
            <person name="Riccioni C."/>
            <person name="Rubini A."/>
            <person name="Sitrit Y."/>
            <person name="Splivallo R."/>
            <person name="Traeger S."/>
            <person name="Wang M."/>
            <person name="Zifcakova L."/>
            <person name="Wipf D."/>
            <person name="Zambonelli A."/>
            <person name="Paolocci F."/>
            <person name="Nowrousian M."/>
            <person name="Ottonello S."/>
            <person name="Baldrian P."/>
            <person name="Spatafora J.W."/>
            <person name="Henrissat B."/>
            <person name="Nagy L.G."/>
            <person name="Aury J.M."/>
            <person name="Wincker P."/>
            <person name="Grigoriev I.V."/>
            <person name="Bonfante P."/>
            <person name="Martin F.M."/>
        </authorList>
    </citation>
    <scope>NUCLEOTIDE SEQUENCE [LARGE SCALE GENOMIC DNA]</scope>
    <source>
        <strain evidence="1 2">120613-1</strain>
    </source>
</reference>
<evidence type="ECO:0000313" key="2">
    <source>
        <dbReference type="Proteomes" id="UP000276215"/>
    </source>
</evidence>
<name>A0A3N4IVS8_9PEZI</name>
<accession>A0A3N4IVS8</accession>
<organism evidence="1 2">
    <name type="scientific">Choiromyces venosus 120613-1</name>
    <dbReference type="NCBI Taxonomy" id="1336337"/>
    <lineage>
        <taxon>Eukaryota</taxon>
        <taxon>Fungi</taxon>
        <taxon>Dikarya</taxon>
        <taxon>Ascomycota</taxon>
        <taxon>Pezizomycotina</taxon>
        <taxon>Pezizomycetes</taxon>
        <taxon>Pezizales</taxon>
        <taxon>Tuberaceae</taxon>
        <taxon>Choiromyces</taxon>
    </lineage>
</organism>
<keyword evidence="2" id="KW-1185">Reference proteome</keyword>
<dbReference type="AlphaFoldDB" id="A0A3N4IVS8"/>
<dbReference type="Proteomes" id="UP000276215">
    <property type="component" value="Unassembled WGS sequence"/>
</dbReference>